<feature type="region of interest" description="Disordered" evidence="1">
    <location>
        <begin position="176"/>
        <end position="304"/>
    </location>
</feature>
<reference evidence="3" key="1">
    <citation type="submission" date="2016-03" db="EMBL/GenBank/DDBJ databases">
        <title>Draft genome sequence of Rosellinia necatrix.</title>
        <authorList>
            <person name="Kanematsu S."/>
        </authorList>
    </citation>
    <scope>NUCLEOTIDE SEQUENCE [LARGE SCALE GENOMIC DNA]</scope>
    <source>
        <strain evidence="3">W97</strain>
    </source>
</reference>
<feature type="compositionally biased region" description="Polar residues" evidence="1">
    <location>
        <begin position="7"/>
        <end position="17"/>
    </location>
</feature>
<dbReference type="EMBL" id="DF977459">
    <property type="protein sequence ID" value="GAW25851.1"/>
    <property type="molecule type" value="Genomic_DNA"/>
</dbReference>
<dbReference type="SUPFAM" id="SSF46934">
    <property type="entry name" value="UBA-like"/>
    <property type="match status" value="1"/>
</dbReference>
<sequence length="554" mass="59725">MKRVGNAASNKNYNPQNKRPPVPVDADEADSAMERFIRSKYVQPQSRTPTKAQTRQNTASSDEGTPPPLPPKTGPRFFKSGSLSFRSKKDPQSPRQGISPQHFVPPNDDHLSNKASKVFGATVHQDNSIEATAQKLTQLRDMGFLDDKRNAMVLKGVGGNLEKTVEALVRLGEGSGGISPGLTSPHDPLSRALTPKPSKPVTNGLSKPSPPLPVQSPASASNDPWDIPPAQPQSSQSTGTLQNTNPFYNNNPFGAPSQQREFSLSHSMQNLSLAPSQPPLFPHHTGGVPTTQPGSLPAHSHSMNPQMPQVQNYASMAFNSNQAYPQPQQIPQQNYNPFLQAPTTSQQSLSLNTSAYQYQGSLVNNPFARSPTGMASPMLNQIPEQSQQNVYSSPQTPYSANPFLTMNQPAPAPQPAQQQWYSQTQQAQPVQPNYAALRADKESIMALYNYVQPVPTPVQSPGQVTHNPFDANPTAPAQPQAQAQVPPQQSPLAGARNPFLNTTAAPIPSALAPTNRAASNARSRESMMLGMEMAWNNGRHSPDAFASLSARSGS</sequence>
<dbReference type="PROSITE" id="PS50030">
    <property type="entry name" value="UBA"/>
    <property type="match status" value="1"/>
</dbReference>
<feature type="region of interest" description="Disordered" evidence="1">
    <location>
        <begin position="1"/>
        <end position="113"/>
    </location>
</feature>
<gene>
    <name evidence="3" type="ORF">SAMD00023353_1401190</name>
</gene>
<evidence type="ECO:0000313" key="3">
    <source>
        <dbReference type="EMBL" id="GAW25851.1"/>
    </source>
</evidence>
<dbReference type="OMA" id="ASWNMGI"/>
<feature type="compositionally biased region" description="Low complexity" evidence="1">
    <location>
        <begin position="471"/>
        <end position="493"/>
    </location>
</feature>
<dbReference type="STRING" id="77044.A0A1S8A708"/>
<evidence type="ECO:0000259" key="2">
    <source>
        <dbReference type="PROSITE" id="PS50030"/>
    </source>
</evidence>
<evidence type="ECO:0000256" key="1">
    <source>
        <dbReference type="SAM" id="MobiDB-lite"/>
    </source>
</evidence>
<dbReference type="Gene3D" id="1.10.8.10">
    <property type="entry name" value="DNA helicase RuvA subunit, C-terminal domain"/>
    <property type="match status" value="1"/>
</dbReference>
<dbReference type="InterPro" id="IPR009060">
    <property type="entry name" value="UBA-like_sf"/>
</dbReference>
<accession>A0A1S8A708</accession>
<proteinExistence type="predicted"/>
<protein>
    <submittedName>
        <fullName evidence="3">Putative UBA TS-N domain-containing protein</fullName>
    </submittedName>
</protein>
<dbReference type="Proteomes" id="UP000054516">
    <property type="component" value="Unassembled WGS sequence"/>
</dbReference>
<name>A0A1S8A708_ROSNE</name>
<feature type="compositionally biased region" description="Polar residues" evidence="1">
    <location>
        <begin position="42"/>
        <end position="63"/>
    </location>
</feature>
<keyword evidence="4" id="KW-1185">Reference proteome</keyword>
<dbReference type="InterPro" id="IPR015940">
    <property type="entry name" value="UBA"/>
</dbReference>
<evidence type="ECO:0000313" key="4">
    <source>
        <dbReference type="Proteomes" id="UP000054516"/>
    </source>
</evidence>
<feature type="domain" description="UBA" evidence="2">
    <location>
        <begin position="130"/>
        <end position="171"/>
    </location>
</feature>
<organism evidence="3">
    <name type="scientific">Rosellinia necatrix</name>
    <name type="common">White root-rot fungus</name>
    <dbReference type="NCBI Taxonomy" id="77044"/>
    <lineage>
        <taxon>Eukaryota</taxon>
        <taxon>Fungi</taxon>
        <taxon>Dikarya</taxon>
        <taxon>Ascomycota</taxon>
        <taxon>Pezizomycotina</taxon>
        <taxon>Sordariomycetes</taxon>
        <taxon>Xylariomycetidae</taxon>
        <taxon>Xylariales</taxon>
        <taxon>Xylariaceae</taxon>
        <taxon>Rosellinia</taxon>
    </lineage>
</organism>
<feature type="region of interest" description="Disordered" evidence="1">
    <location>
        <begin position="458"/>
        <end position="554"/>
    </location>
</feature>
<dbReference type="AlphaFoldDB" id="A0A1S8A708"/>
<dbReference type="OrthoDB" id="10266696at2759"/>
<feature type="compositionally biased region" description="Polar residues" evidence="1">
    <location>
        <begin position="232"/>
        <end position="275"/>
    </location>
</feature>